<evidence type="ECO:0000313" key="2">
    <source>
        <dbReference type="Proteomes" id="UP001500742"/>
    </source>
</evidence>
<keyword evidence="2" id="KW-1185">Reference proteome</keyword>
<proteinExistence type="predicted"/>
<dbReference type="Proteomes" id="UP001500742">
    <property type="component" value="Unassembled WGS sequence"/>
</dbReference>
<dbReference type="EMBL" id="BAAAZC010000054">
    <property type="protein sequence ID" value="GAA3994531.1"/>
    <property type="molecule type" value="Genomic_DNA"/>
</dbReference>
<reference evidence="2" key="1">
    <citation type="journal article" date="2019" name="Int. J. Syst. Evol. Microbiol.">
        <title>The Global Catalogue of Microorganisms (GCM) 10K type strain sequencing project: providing services to taxonomists for standard genome sequencing and annotation.</title>
        <authorList>
            <consortium name="The Broad Institute Genomics Platform"/>
            <consortium name="The Broad Institute Genome Sequencing Center for Infectious Disease"/>
            <person name="Wu L."/>
            <person name="Ma J."/>
        </authorList>
    </citation>
    <scope>NUCLEOTIDE SEQUENCE [LARGE SCALE GENOMIC DNA]</scope>
    <source>
        <strain evidence="2">JCM 16601</strain>
    </source>
</reference>
<sequence length="98" mass="11909">MILEEFLKQIKRESIDIEHLSKRNYYKHLNLLFEIIAYNGERLNKKHNLMIAPYLQYIGKTKRDDFRDDLNKEELQELIENLKTDLDCIIFKIDPPKE</sequence>
<organism evidence="1 2">
    <name type="scientific">Mucilaginibacter dorajii</name>
    <dbReference type="NCBI Taxonomy" id="692994"/>
    <lineage>
        <taxon>Bacteria</taxon>
        <taxon>Pseudomonadati</taxon>
        <taxon>Bacteroidota</taxon>
        <taxon>Sphingobacteriia</taxon>
        <taxon>Sphingobacteriales</taxon>
        <taxon>Sphingobacteriaceae</taxon>
        <taxon>Mucilaginibacter</taxon>
    </lineage>
</organism>
<evidence type="ECO:0000313" key="1">
    <source>
        <dbReference type="EMBL" id="GAA3994531.1"/>
    </source>
</evidence>
<dbReference type="RefSeq" id="WP_259095591.1">
    <property type="nucleotide sequence ID" value="NZ_BAAAZC010000054.1"/>
</dbReference>
<comment type="caution">
    <text evidence="1">The sequence shown here is derived from an EMBL/GenBank/DDBJ whole genome shotgun (WGS) entry which is preliminary data.</text>
</comment>
<name>A0ABP7R9W9_9SPHI</name>
<accession>A0ABP7R9W9</accession>
<protein>
    <submittedName>
        <fullName evidence="1">Uncharacterized protein</fullName>
    </submittedName>
</protein>
<gene>
    <name evidence="1" type="ORF">GCM10022210_55840</name>
</gene>